<dbReference type="InterPro" id="IPR028137">
    <property type="entry name" value="Syncollin"/>
</dbReference>
<sequence length="179" mass="19801">MKWAIAAVFLLAVCFAGLNAQCPDPSLLKDANGTKLCARLFETSHYYNEQSCGGRTLDAYPGDDSPTLPFVWNNRVSALVVARQCSLTVWSRGKKKGKRKTFSAGIQYRLKDVNQGLFGDWDNDISGYFCEWRRSHASPVPSPAMAAWSFHTTATPFSTLHATEQHTFDKSSSLPCSPT</sequence>
<dbReference type="Proteomes" id="UP000824540">
    <property type="component" value="Unassembled WGS sequence"/>
</dbReference>
<dbReference type="Gene3D" id="2.60.20.10">
    <property type="entry name" value="Crystallins"/>
    <property type="match status" value="1"/>
</dbReference>
<evidence type="ECO:0000313" key="3">
    <source>
        <dbReference type="Proteomes" id="UP000824540"/>
    </source>
</evidence>
<accession>A0A8T2N0Y4</accession>
<dbReference type="PANTHER" id="PTHR17503">
    <property type="entry name" value="SYNCOLLIN"/>
    <property type="match status" value="1"/>
</dbReference>
<dbReference type="OrthoDB" id="9947298at2759"/>
<evidence type="ECO:0000313" key="2">
    <source>
        <dbReference type="EMBL" id="KAG9333090.1"/>
    </source>
</evidence>
<dbReference type="PANTHER" id="PTHR17503:SF0">
    <property type="entry name" value="SYNCOLLIN"/>
    <property type="match status" value="1"/>
</dbReference>
<dbReference type="GO" id="GO:0030667">
    <property type="term" value="C:secretory granule membrane"/>
    <property type="evidence" value="ECO:0007669"/>
    <property type="project" value="InterPro"/>
</dbReference>
<evidence type="ECO:0000256" key="1">
    <source>
        <dbReference type="SAM" id="SignalP"/>
    </source>
</evidence>
<proteinExistence type="predicted"/>
<protein>
    <recommendedName>
        <fullName evidence="4">Syncollin</fullName>
    </recommendedName>
</protein>
<feature type="chain" id="PRO_5035795327" description="Syncollin" evidence="1">
    <location>
        <begin position="21"/>
        <end position="179"/>
    </location>
</feature>
<evidence type="ECO:0008006" key="4">
    <source>
        <dbReference type="Google" id="ProtNLM"/>
    </source>
</evidence>
<dbReference type="AlphaFoldDB" id="A0A8T2N0Y4"/>
<dbReference type="GO" id="GO:0006887">
    <property type="term" value="P:exocytosis"/>
    <property type="evidence" value="ECO:0007669"/>
    <property type="project" value="InterPro"/>
</dbReference>
<organism evidence="2 3">
    <name type="scientific">Albula glossodonta</name>
    <name type="common">roundjaw bonefish</name>
    <dbReference type="NCBI Taxonomy" id="121402"/>
    <lineage>
        <taxon>Eukaryota</taxon>
        <taxon>Metazoa</taxon>
        <taxon>Chordata</taxon>
        <taxon>Craniata</taxon>
        <taxon>Vertebrata</taxon>
        <taxon>Euteleostomi</taxon>
        <taxon>Actinopterygii</taxon>
        <taxon>Neopterygii</taxon>
        <taxon>Teleostei</taxon>
        <taxon>Albuliformes</taxon>
        <taxon>Albulidae</taxon>
        <taxon>Albula</taxon>
    </lineage>
</organism>
<reference evidence="2" key="1">
    <citation type="thesis" date="2021" institute="BYU ScholarsArchive" country="Provo, UT, USA">
        <title>Applications of and Algorithms for Genome Assembly and Genomic Analyses with an Emphasis on Marine Teleosts.</title>
        <authorList>
            <person name="Pickett B.D."/>
        </authorList>
    </citation>
    <scope>NUCLEOTIDE SEQUENCE</scope>
    <source>
        <strain evidence="2">HI-2016</strain>
    </source>
</reference>
<dbReference type="EMBL" id="JAFBMS010000217">
    <property type="protein sequence ID" value="KAG9333090.1"/>
    <property type="molecule type" value="Genomic_DNA"/>
</dbReference>
<gene>
    <name evidence="2" type="ORF">JZ751_013514</name>
</gene>
<keyword evidence="3" id="KW-1185">Reference proteome</keyword>
<comment type="caution">
    <text evidence="2">The sequence shown here is derived from an EMBL/GenBank/DDBJ whole genome shotgun (WGS) entry which is preliminary data.</text>
</comment>
<keyword evidence="1" id="KW-0732">Signal</keyword>
<dbReference type="Pfam" id="PF15138">
    <property type="entry name" value="Syncollin"/>
    <property type="match status" value="1"/>
</dbReference>
<name>A0A8T2N0Y4_9TELE</name>
<feature type="signal peptide" evidence="1">
    <location>
        <begin position="1"/>
        <end position="20"/>
    </location>
</feature>